<dbReference type="Pfam" id="PF19086">
    <property type="entry name" value="Terpene_syn_C_2"/>
    <property type="match status" value="1"/>
</dbReference>
<dbReference type="EMBL" id="JAVFHQ010000001">
    <property type="protein sequence ID" value="KAK4550837.1"/>
    <property type="molecule type" value="Genomic_DNA"/>
</dbReference>
<keyword evidence="2" id="KW-1185">Reference proteome</keyword>
<dbReference type="InterPro" id="IPR008949">
    <property type="entry name" value="Isoprenoid_synthase_dom_sf"/>
</dbReference>
<dbReference type="AlphaFoldDB" id="A0AAV9K0I7"/>
<gene>
    <name evidence="1" type="ORF">LTR36_000417</name>
</gene>
<name>A0AAV9K0I7_9PEZI</name>
<protein>
    <recommendedName>
        <fullName evidence="3">Terpenoid synthase</fullName>
    </recommendedName>
</protein>
<reference evidence="1 2" key="1">
    <citation type="submission" date="2021-11" db="EMBL/GenBank/DDBJ databases">
        <title>Black yeast isolated from Biological Soil Crust.</title>
        <authorList>
            <person name="Kurbessoian T."/>
        </authorList>
    </citation>
    <scope>NUCLEOTIDE SEQUENCE [LARGE SCALE GENOMIC DNA]</scope>
    <source>
        <strain evidence="1 2">CCFEE 5522</strain>
    </source>
</reference>
<evidence type="ECO:0000313" key="2">
    <source>
        <dbReference type="Proteomes" id="UP001324427"/>
    </source>
</evidence>
<dbReference type="Gene3D" id="1.10.600.10">
    <property type="entry name" value="Farnesyl Diphosphate Synthase"/>
    <property type="match status" value="1"/>
</dbReference>
<sequence>MDFQLQHIYLPYEPVRCSEPLLLLQTQIHAVPEQLHLHRLTDTHHVFYLADAAITTSLARKKAAKDIAAIRLAFPRVYDDKIVLAMATWFALLCTVDDAVEKLAVSAAELAIAQSIATLEKSMRPGKPRKPSFYDPSCFADDIQRVSAVIKAFVSQMRGLLPERAYIAFIAAIINVLQGISAERVYRELGDIDEQTYINIRLRTVGLQPFFVLLSHTFRVASCEASAGSLLMVLESSLALAVGLQNDILGLSKDLQLGEICNFVILDSQRSGHGFDSSLGKAVRMHNAAVEEAVDSWAKLTEHCGSSCGLSSYADSILGFAATHFVWASSAERYAV</sequence>
<comment type="caution">
    <text evidence="1">The sequence shown here is derived from an EMBL/GenBank/DDBJ whole genome shotgun (WGS) entry which is preliminary data.</text>
</comment>
<accession>A0AAV9K0I7</accession>
<evidence type="ECO:0008006" key="3">
    <source>
        <dbReference type="Google" id="ProtNLM"/>
    </source>
</evidence>
<evidence type="ECO:0000313" key="1">
    <source>
        <dbReference type="EMBL" id="KAK4550837.1"/>
    </source>
</evidence>
<dbReference type="Proteomes" id="UP001324427">
    <property type="component" value="Unassembled WGS sequence"/>
</dbReference>
<organism evidence="1 2">
    <name type="scientific">Oleoguttula mirabilis</name>
    <dbReference type="NCBI Taxonomy" id="1507867"/>
    <lineage>
        <taxon>Eukaryota</taxon>
        <taxon>Fungi</taxon>
        <taxon>Dikarya</taxon>
        <taxon>Ascomycota</taxon>
        <taxon>Pezizomycotina</taxon>
        <taxon>Dothideomycetes</taxon>
        <taxon>Dothideomycetidae</taxon>
        <taxon>Mycosphaerellales</taxon>
        <taxon>Teratosphaeriaceae</taxon>
        <taxon>Oleoguttula</taxon>
    </lineage>
</organism>
<dbReference type="SUPFAM" id="SSF48576">
    <property type="entry name" value="Terpenoid synthases"/>
    <property type="match status" value="1"/>
</dbReference>
<proteinExistence type="predicted"/>